<dbReference type="EMBL" id="CP015441">
    <property type="protein sequence ID" value="ANC50641.1"/>
    <property type="molecule type" value="Genomic_DNA"/>
</dbReference>
<gene>
    <name evidence="1" type="ORF">CP97_14951</name>
</gene>
<accession>A0A168M552</accession>
<dbReference type="AlphaFoldDB" id="A0A168M552"/>
<reference evidence="1 2" key="1">
    <citation type="submission" date="2016-04" db="EMBL/GenBank/DDBJ databases">
        <title>The complete genome sequence of Erythrobacter atlanticus s21-N3.</title>
        <authorList>
            <person name="Wang W."/>
            <person name="Wang L."/>
            <person name="Zhuang L."/>
            <person name="Shao Z."/>
        </authorList>
    </citation>
    <scope>NUCLEOTIDE SEQUENCE [LARGE SCALE GENOMIC DNA]</scope>
    <source>
        <strain evidence="2">s21-N3</strain>
        <plasmid evidence="2">Plasmid</plasmid>
    </source>
</reference>
<dbReference type="RefSeq" id="WP_063612612.1">
    <property type="nucleotide sequence ID" value="NZ_CP015441.1"/>
</dbReference>
<evidence type="ECO:0000313" key="1">
    <source>
        <dbReference type="EMBL" id="ANC50641.1"/>
    </source>
</evidence>
<sequence length="136" mass="15076">MQKRGVSVRKLVNEGVIRRSHRNRFFERIAEGSLPIAEFHAVSARLEIDPIRAAITVQCFSDPASYEDPCCETSALVAIAMATHLPSELAACEGTFETIRDELCNGIAKNTSSAIAKYHRKLEDRRNGGDFDFAYG</sequence>
<keyword evidence="2" id="KW-1185">Reference proteome</keyword>
<keyword evidence="1" id="KW-0614">Plasmid</keyword>
<protein>
    <submittedName>
        <fullName evidence="1">Uncharacterized protein</fullName>
    </submittedName>
</protein>
<proteinExistence type="predicted"/>
<dbReference type="KEGG" id="ery:CP97_14951"/>
<organism evidence="1 2">
    <name type="scientific">Aurantiacibacter atlanticus</name>
    <dbReference type="NCBI Taxonomy" id="1648404"/>
    <lineage>
        <taxon>Bacteria</taxon>
        <taxon>Pseudomonadati</taxon>
        <taxon>Pseudomonadota</taxon>
        <taxon>Alphaproteobacteria</taxon>
        <taxon>Sphingomonadales</taxon>
        <taxon>Erythrobacteraceae</taxon>
        <taxon>Aurantiacibacter</taxon>
    </lineage>
</organism>
<dbReference type="Proteomes" id="UP000059113">
    <property type="component" value="Plasmid"/>
</dbReference>
<name>A0A168M552_9SPHN</name>
<geneLocation type="plasmid" evidence="2"/>
<evidence type="ECO:0000313" key="2">
    <source>
        <dbReference type="Proteomes" id="UP000059113"/>
    </source>
</evidence>